<feature type="compositionally biased region" description="Low complexity" evidence="1">
    <location>
        <begin position="137"/>
        <end position="158"/>
    </location>
</feature>
<feature type="transmembrane region" description="Helical" evidence="2">
    <location>
        <begin position="179"/>
        <end position="200"/>
    </location>
</feature>
<dbReference type="Pfam" id="PF10311">
    <property type="entry name" value="Ilm1"/>
    <property type="match status" value="1"/>
</dbReference>
<dbReference type="OMA" id="FWLWIFI"/>
<feature type="compositionally biased region" description="Low complexity" evidence="1">
    <location>
        <begin position="108"/>
        <end position="119"/>
    </location>
</feature>
<evidence type="ECO:0000256" key="3">
    <source>
        <dbReference type="SAM" id="SignalP"/>
    </source>
</evidence>
<sequence>MGRISSKTYIRLHALFQLVLAVYLTFSRESVGGPELVYKVRDKLRIDILQPFNLPRSPFAYCGILLLSFALFDLTLAIKLPTLNHVLAVAEFIHRQQLRQQQERQQRESLLQSRASSSSTALPPPIISRSRLPYTRPPASRSSSTSSTASTDSDSSTSTELNEAALKITAEFSSLYRQLCILLITLRSWIFMIVSLQIYLSSDTEWGAASTALPSTATVAGMPATSTLAANTMATPFQSAAGKTILWLDQNMHFTRNGPNTAAVVSGSALGYDVNDLKRKIVLGYGVLELMFSCWILFALRHEKKQAEDQLRAVGIGVGADIIADM</sequence>
<evidence type="ECO:0000313" key="5">
    <source>
        <dbReference type="Proteomes" id="UP000024533"/>
    </source>
</evidence>
<keyword evidence="3" id="KW-0732">Signal</keyword>
<feature type="region of interest" description="Disordered" evidence="1">
    <location>
        <begin position="104"/>
        <end position="158"/>
    </location>
</feature>
<evidence type="ECO:0000256" key="1">
    <source>
        <dbReference type="SAM" id="MobiDB-lite"/>
    </source>
</evidence>
<dbReference type="HOGENOM" id="CLU_845162_0_0_1"/>
<feature type="signal peptide" evidence="3">
    <location>
        <begin position="1"/>
        <end position="21"/>
    </location>
</feature>
<gene>
    <name evidence="4" type="ORF">H109_04458</name>
</gene>
<dbReference type="InterPro" id="IPR018815">
    <property type="entry name" value="Incr_loss_mito_DNA_1"/>
</dbReference>
<dbReference type="OrthoDB" id="5299849at2759"/>
<evidence type="ECO:0000313" key="4">
    <source>
        <dbReference type="EMBL" id="KDB23666.1"/>
    </source>
</evidence>
<keyword evidence="2" id="KW-1133">Transmembrane helix</keyword>
<dbReference type="Proteomes" id="UP000024533">
    <property type="component" value="Unassembled WGS sequence"/>
</dbReference>
<feature type="transmembrane region" description="Helical" evidence="2">
    <location>
        <begin position="281"/>
        <end position="300"/>
    </location>
</feature>
<reference evidence="4 5" key="1">
    <citation type="submission" date="2014-02" db="EMBL/GenBank/DDBJ databases">
        <title>The Genome Sequence of Trichophyton interdigitale MR816.</title>
        <authorList>
            <consortium name="The Broad Institute Genomics Platform"/>
            <person name="Cuomo C.A."/>
            <person name="White T.C."/>
            <person name="Graser Y."/>
            <person name="Martinez-Rossi N."/>
            <person name="Heitman J."/>
            <person name="Young S.K."/>
            <person name="Zeng Q."/>
            <person name="Gargeya S."/>
            <person name="Abouelleil A."/>
            <person name="Alvarado L."/>
            <person name="Chapman S.B."/>
            <person name="Gainer-Dewar J."/>
            <person name="Goldberg J."/>
            <person name="Griggs A."/>
            <person name="Gujja S."/>
            <person name="Hansen M."/>
            <person name="Howarth C."/>
            <person name="Imamovic A."/>
            <person name="Larimer J."/>
            <person name="Martinez D."/>
            <person name="Murphy C."/>
            <person name="Pearson M.D."/>
            <person name="Persinoti G."/>
            <person name="Poon T."/>
            <person name="Priest M."/>
            <person name="Roberts A.D."/>
            <person name="Saif S."/>
            <person name="Shea T.D."/>
            <person name="Sykes S.N."/>
            <person name="Wortman J."/>
            <person name="Nusbaum C."/>
            <person name="Birren B."/>
        </authorList>
    </citation>
    <scope>NUCLEOTIDE SEQUENCE [LARGE SCALE GENOMIC DNA]</scope>
    <source>
        <strain evidence="4 5">MR816</strain>
    </source>
</reference>
<organism evidence="4 5">
    <name type="scientific">Trichophyton interdigitale (strain MR816)</name>
    <dbReference type="NCBI Taxonomy" id="1215338"/>
    <lineage>
        <taxon>Eukaryota</taxon>
        <taxon>Fungi</taxon>
        <taxon>Dikarya</taxon>
        <taxon>Ascomycota</taxon>
        <taxon>Pezizomycotina</taxon>
        <taxon>Eurotiomycetes</taxon>
        <taxon>Eurotiomycetidae</taxon>
        <taxon>Onygenales</taxon>
        <taxon>Arthrodermataceae</taxon>
        <taxon>Trichophyton</taxon>
    </lineage>
</organism>
<dbReference type="AlphaFoldDB" id="A0A059J737"/>
<keyword evidence="2" id="KW-0472">Membrane</keyword>
<evidence type="ECO:0000256" key="2">
    <source>
        <dbReference type="SAM" id="Phobius"/>
    </source>
</evidence>
<comment type="caution">
    <text evidence="4">The sequence shown here is derived from an EMBL/GenBank/DDBJ whole genome shotgun (WGS) entry which is preliminary data.</text>
</comment>
<feature type="chain" id="PRO_5001574633" evidence="3">
    <location>
        <begin position="22"/>
        <end position="326"/>
    </location>
</feature>
<keyword evidence="2" id="KW-0812">Transmembrane</keyword>
<keyword evidence="5" id="KW-1185">Reference proteome</keyword>
<dbReference type="EMBL" id="AOKY01000298">
    <property type="protein sequence ID" value="KDB23666.1"/>
    <property type="molecule type" value="Genomic_DNA"/>
</dbReference>
<proteinExistence type="predicted"/>
<protein>
    <submittedName>
        <fullName evidence="4">Uncharacterized protein</fullName>
    </submittedName>
</protein>
<dbReference type="PANTHER" id="PTHR28029:SF1">
    <property type="entry name" value="PROTEIN ILM1"/>
    <property type="match status" value="1"/>
</dbReference>
<dbReference type="PANTHER" id="PTHR28029">
    <property type="entry name" value="PROTEIN ILM1"/>
    <property type="match status" value="1"/>
</dbReference>
<name>A0A059J737_TRIIM</name>
<accession>A0A059J737</accession>